<dbReference type="AlphaFoldDB" id="A0A1M4YL39"/>
<keyword evidence="2" id="KW-1185">Reference proteome</keyword>
<proteinExistence type="predicted"/>
<sequence length="72" mass="8228">MNFVEYCLYKKYRMLFTLKLRGFVDGKAIDAFRKGCEGNGQNGKEITQKDLRDDSNDSCRAVFCTAFARICG</sequence>
<accession>A0A1M4YL39</accession>
<evidence type="ECO:0000313" key="2">
    <source>
        <dbReference type="Proteomes" id="UP000184404"/>
    </source>
</evidence>
<dbReference type="Proteomes" id="UP000184404">
    <property type="component" value="Unassembled WGS sequence"/>
</dbReference>
<name>A0A1M4YL39_9FIRM</name>
<reference evidence="1 2" key="1">
    <citation type="submission" date="2016-11" db="EMBL/GenBank/DDBJ databases">
        <authorList>
            <person name="Jaros S."/>
            <person name="Januszkiewicz K."/>
            <person name="Wedrychowicz H."/>
        </authorList>
    </citation>
    <scope>NUCLEOTIDE SEQUENCE [LARGE SCALE GENOMIC DNA]</scope>
    <source>
        <strain evidence="1 2">DSM 10502</strain>
    </source>
</reference>
<organism evidence="1 2">
    <name type="scientific">Schwartzia succinivorans DSM 10502</name>
    <dbReference type="NCBI Taxonomy" id="1123243"/>
    <lineage>
        <taxon>Bacteria</taxon>
        <taxon>Bacillati</taxon>
        <taxon>Bacillota</taxon>
        <taxon>Negativicutes</taxon>
        <taxon>Selenomonadales</taxon>
        <taxon>Selenomonadaceae</taxon>
        <taxon>Schwartzia</taxon>
    </lineage>
</organism>
<gene>
    <name evidence="1" type="ORF">SAMN02745190_01794</name>
</gene>
<dbReference type="EMBL" id="FQUG01000006">
    <property type="protein sequence ID" value="SHF06471.1"/>
    <property type="molecule type" value="Genomic_DNA"/>
</dbReference>
<protein>
    <submittedName>
        <fullName evidence="1">Uncharacterized protein</fullName>
    </submittedName>
</protein>
<evidence type="ECO:0000313" key="1">
    <source>
        <dbReference type="EMBL" id="SHF06471.1"/>
    </source>
</evidence>
<dbReference type="STRING" id="1123243.SAMN02745190_01794"/>